<dbReference type="VEuPathDB" id="TriTrypDB:BSAL_43775"/>
<protein>
    <submittedName>
        <fullName evidence="2">Uncharacterized protein</fullName>
    </submittedName>
</protein>
<sequence>MHSGNDGSAVQRHSSTSSKALEGLFRERAAVGLNDDVAPAAAAYAPIAVPSTSAAALSLSPRRRNSSTNDGRADYFPSSGQQRPRGVSQSLLHEVQNRYHAIVSSSSRDGAGVASTAAAAASFRATGSHLLTNSKMPSSTIHRAHSNHLPHNTEGRGVVALLLEPPSPSDAALLSTRSMSLSAGPLNAMSSSPFALLDASPRLQQQQQQQLQHQLDVDEMLDGTTWTEWLRGDQAGEFKRQQQQQPPPPPRAHSQSVVDNEALQRGGVLSSSSPRASSQHRRLNSLRDSTAARANIDNSGTGSPSSNVYFAGLSPTLLSKVSPPMRAASPPAAKKNMKTPDPKRQSTNSHKAKNHNASTTTPSPRRTSTSSAMYFVSQFGDDDSDGDALDSVVVPAVKVTYS</sequence>
<evidence type="ECO:0000313" key="2">
    <source>
        <dbReference type="EMBL" id="CUG93612.1"/>
    </source>
</evidence>
<keyword evidence="3" id="KW-1185">Reference proteome</keyword>
<feature type="compositionally biased region" description="Polar residues" evidence="1">
    <location>
        <begin position="1"/>
        <end position="19"/>
    </location>
</feature>
<dbReference type="EMBL" id="CYKH01002169">
    <property type="protein sequence ID" value="CUG93612.1"/>
    <property type="molecule type" value="Genomic_DNA"/>
</dbReference>
<feature type="region of interest" description="Disordered" evidence="1">
    <location>
        <begin position="318"/>
        <end position="369"/>
    </location>
</feature>
<organism evidence="2 3">
    <name type="scientific">Bodo saltans</name>
    <name type="common">Flagellated protozoan</name>
    <dbReference type="NCBI Taxonomy" id="75058"/>
    <lineage>
        <taxon>Eukaryota</taxon>
        <taxon>Discoba</taxon>
        <taxon>Euglenozoa</taxon>
        <taxon>Kinetoplastea</taxon>
        <taxon>Metakinetoplastina</taxon>
        <taxon>Eubodonida</taxon>
        <taxon>Bodonidae</taxon>
        <taxon>Bodo</taxon>
    </lineage>
</organism>
<dbReference type="Proteomes" id="UP000051952">
    <property type="component" value="Unassembled WGS sequence"/>
</dbReference>
<gene>
    <name evidence="2" type="ORF">BSAL_43775</name>
</gene>
<evidence type="ECO:0000313" key="3">
    <source>
        <dbReference type="Proteomes" id="UP000051952"/>
    </source>
</evidence>
<feature type="region of interest" description="Disordered" evidence="1">
    <location>
        <begin position="54"/>
        <end position="87"/>
    </location>
</feature>
<dbReference type="AlphaFoldDB" id="A0A0S4JW22"/>
<accession>A0A0S4JW22</accession>
<feature type="region of interest" description="Disordered" evidence="1">
    <location>
        <begin position="266"/>
        <end position="289"/>
    </location>
</feature>
<feature type="region of interest" description="Disordered" evidence="1">
    <location>
        <begin position="1"/>
        <end position="21"/>
    </location>
</feature>
<feature type="compositionally biased region" description="Low complexity" evidence="1">
    <location>
        <begin position="322"/>
        <end position="333"/>
    </location>
</feature>
<feature type="region of interest" description="Disordered" evidence="1">
    <location>
        <begin position="238"/>
        <end position="257"/>
    </location>
</feature>
<proteinExistence type="predicted"/>
<feature type="compositionally biased region" description="Low complexity" evidence="1">
    <location>
        <begin position="358"/>
        <end position="369"/>
    </location>
</feature>
<reference evidence="3" key="1">
    <citation type="submission" date="2015-09" db="EMBL/GenBank/DDBJ databases">
        <authorList>
            <consortium name="Pathogen Informatics"/>
        </authorList>
    </citation>
    <scope>NUCLEOTIDE SEQUENCE [LARGE SCALE GENOMIC DNA]</scope>
    <source>
        <strain evidence="3">Lake Konstanz</strain>
    </source>
</reference>
<evidence type="ECO:0000256" key="1">
    <source>
        <dbReference type="SAM" id="MobiDB-lite"/>
    </source>
</evidence>
<feature type="compositionally biased region" description="Polar residues" evidence="1">
    <location>
        <begin position="78"/>
        <end position="87"/>
    </location>
</feature>
<name>A0A0S4JW22_BODSA</name>